<dbReference type="OrthoDB" id="504708at2759"/>
<evidence type="ECO:0000313" key="2">
    <source>
        <dbReference type="Proteomes" id="UP000085678"/>
    </source>
</evidence>
<dbReference type="PROSITE" id="PS51257">
    <property type="entry name" value="PROKAR_LIPOPROTEIN"/>
    <property type="match status" value="1"/>
</dbReference>
<dbReference type="AlphaFoldDB" id="A0A1S3K946"/>
<dbReference type="FunCoup" id="A0A1S3K946">
    <property type="interactions" value="3"/>
</dbReference>
<organism evidence="2 3">
    <name type="scientific">Lingula anatina</name>
    <name type="common">Brachiopod</name>
    <name type="synonym">Lingula unguis</name>
    <dbReference type="NCBI Taxonomy" id="7574"/>
    <lineage>
        <taxon>Eukaryota</taxon>
        <taxon>Metazoa</taxon>
        <taxon>Spiralia</taxon>
        <taxon>Lophotrochozoa</taxon>
        <taxon>Brachiopoda</taxon>
        <taxon>Linguliformea</taxon>
        <taxon>Lingulata</taxon>
        <taxon>Lingulida</taxon>
        <taxon>Linguloidea</taxon>
        <taxon>Lingulidae</taxon>
        <taxon>Lingula</taxon>
    </lineage>
</organism>
<dbReference type="SUPFAM" id="SSF88713">
    <property type="entry name" value="Glycoside hydrolase/deacetylase"/>
    <property type="match status" value="1"/>
</dbReference>
<keyword evidence="2" id="KW-1185">Reference proteome</keyword>
<protein>
    <submittedName>
        <fullName evidence="3">Uncharacterized protein LOC106179801</fullName>
    </submittedName>
</protein>
<evidence type="ECO:0000256" key="1">
    <source>
        <dbReference type="SAM" id="SignalP"/>
    </source>
</evidence>
<sequence length="368" mass="41955">MTRKNTGTWYILFILTASCLLLRELSPVACYDLISGPLAPCTERFCQPPACRCPSPNPPNNLNPSAVPQMVIVSFDLAVTAYVASFFEQLFPIDIINPNGCPIAATFFVPDQERTDYNDVRQLYARGHEIASNSQSRRQPPLWWNSASYLDYVYEIYGQRINLETGTYIPEGKITGMRVPYLQPGGNNMYRMLRDYNFTYDSSMVTGPTSAHNYAVFPPFYPFTLDIPPNNTLCDIYPSNCPNSSYPGLWEIPINRMYGTDGQGCAMMDDCKVTTSDDTFNVLLAQFFSEYYNRKRAPYGLYFQGKWLENNQAFDGLKRFIRYINKMDDVFFVTGSQVIDWMKQPTPLSQINSFAPWRSNSGLCGEKK</sequence>
<evidence type="ECO:0000313" key="3">
    <source>
        <dbReference type="RefSeq" id="XP_013419022.1"/>
    </source>
</evidence>
<dbReference type="OMA" id="RAPYLQN"/>
<dbReference type="InterPro" id="IPR011330">
    <property type="entry name" value="Glyco_hydro/deAcase_b/a-brl"/>
</dbReference>
<keyword evidence="1" id="KW-0732">Signal</keyword>
<gene>
    <name evidence="3" type="primary">LOC106179801</name>
</gene>
<dbReference type="GO" id="GO:0005975">
    <property type="term" value="P:carbohydrate metabolic process"/>
    <property type="evidence" value="ECO:0007669"/>
    <property type="project" value="InterPro"/>
</dbReference>
<feature type="chain" id="PRO_5010189811" evidence="1">
    <location>
        <begin position="31"/>
        <end position="368"/>
    </location>
</feature>
<dbReference type="RefSeq" id="XP_013419022.1">
    <property type="nucleotide sequence ID" value="XM_013563568.1"/>
</dbReference>
<proteinExistence type="predicted"/>
<name>A0A1S3K946_LINAN</name>
<dbReference type="InterPro" id="IPR052740">
    <property type="entry name" value="CE4"/>
</dbReference>
<dbReference type="Proteomes" id="UP000085678">
    <property type="component" value="Unplaced"/>
</dbReference>
<feature type="signal peptide" evidence="1">
    <location>
        <begin position="1"/>
        <end position="30"/>
    </location>
</feature>
<dbReference type="InParanoid" id="A0A1S3K946"/>
<accession>A0A1S3K946</accession>
<dbReference type="GeneID" id="106179801"/>
<dbReference type="PANTHER" id="PTHR45985:SF8">
    <property type="entry name" value="CHITIN DEACETYLASE-LIKE 9, ISOFORM A"/>
    <property type="match status" value="1"/>
</dbReference>
<dbReference type="KEGG" id="lak:106179801"/>
<dbReference type="PANTHER" id="PTHR45985">
    <property type="match status" value="1"/>
</dbReference>
<reference evidence="3" key="1">
    <citation type="submission" date="2025-08" db="UniProtKB">
        <authorList>
            <consortium name="RefSeq"/>
        </authorList>
    </citation>
    <scope>IDENTIFICATION</scope>
    <source>
        <tissue evidence="3">Gonads</tissue>
    </source>
</reference>
<dbReference type="Gene3D" id="3.20.20.370">
    <property type="entry name" value="Glycoside hydrolase/deacetylase"/>
    <property type="match status" value="1"/>
</dbReference>